<evidence type="ECO:0000313" key="2">
    <source>
        <dbReference type="EMBL" id="PYE22859.1"/>
    </source>
</evidence>
<evidence type="ECO:0000313" key="3">
    <source>
        <dbReference type="Proteomes" id="UP000247772"/>
    </source>
</evidence>
<sequence length="97" mass="10899">MLLIDYLRALAKLKGRPRHDPDFRLGVVTTIEATIVQAFVTVWAVRATELPHDVGTLISAWSFFAMVGIFFVVSWGSLLKMLTLELRPLVHFSGSQK</sequence>
<comment type="caution">
    <text evidence="2">The sequence shown here is derived from an EMBL/GenBank/DDBJ whole genome shotgun (WGS) entry which is preliminary data.</text>
</comment>
<proteinExistence type="predicted"/>
<feature type="transmembrane region" description="Helical" evidence="1">
    <location>
        <begin position="57"/>
        <end position="79"/>
    </location>
</feature>
<keyword evidence="1" id="KW-1133">Transmembrane helix</keyword>
<evidence type="ECO:0000256" key="1">
    <source>
        <dbReference type="SAM" id="Phobius"/>
    </source>
</evidence>
<feature type="transmembrane region" description="Helical" evidence="1">
    <location>
        <begin position="23"/>
        <end position="45"/>
    </location>
</feature>
<organism evidence="2 3">
    <name type="scientific">Paraburkholderia silvatlantica</name>
    <dbReference type="NCBI Taxonomy" id="321895"/>
    <lineage>
        <taxon>Bacteria</taxon>
        <taxon>Pseudomonadati</taxon>
        <taxon>Pseudomonadota</taxon>
        <taxon>Betaproteobacteria</taxon>
        <taxon>Burkholderiales</taxon>
        <taxon>Burkholderiaceae</taxon>
        <taxon>Paraburkholderia</taxon>
    </lineage>
</organism>
<protein>
    <submittedName>
        <fullName evidence="2">Uncharacterized protein</fullName>
    </submittedName>
</protein>
<dbReference type="AlphaFoldDB" id="A0A2V4TBA1"/>
<reference evidence="2 3" key="1">
    <citation type="submission" date="2018-06" db="EMBL/GenBank/DDBJ databases">
        <title>Genomic Encyclopedia of Type Strains, Phase IV (KMG-V): Genome sequencing to study the core and pangenomes of soil and plant-associated prokaryotes.</title>
        <authorList>
            <person name="Whitman W."/>
        </authorList>
    </citation>
    <scope>NUCLEOTIDE SEQUENCE [LARGE SCALE GENOMIC DNA]</scope>
    <source>
        <strain evidence="2 3">SRCL-318</strain>
    </source>
</reference>
<accession>A0A2V4TBA1</accession>
<dbReference type="EMBL" id="QJSQ01000009">
    <property type="protein sequence ID" value="PYE22859.1"/>
    <property type="molecule type" value="Genomic_DNA"/>
</dbReference>
<gene>
    <name evidence="2" type="ORF">C7410_109155</name>
</gene>
<keyword evidence="1" id="KW-0472">Membrane</keyword>
<keyword evidence="1" id="KW-0812">Transmembrane</keyword>
<name>A0A2V4TBA1_9BURK</name>
<dbReference type="Proteomes" id="UP000247772">
    <property type="component" value="Unassembled WGS sequence"/>
</dbReference>
<dbReference type="OrthoDB" id="9111045at2"/>
<dbReference type="RefSeq" id="WP_110855279.1">
    <property type="nucleotide sequence ID" value="NZ_QJSQ01000009.1"/>
</dbReference>